<gene>
    <name evidence="1" type="ORF">METZ01_LOCUS451012</name>
</gene>
<dbReference type="EMBL" id="UINC01186102">
    <property type="protein sequence ID" value="SVD98158.1"/>
    <property type="molecule type" value="Genomic_DNA"/>
</dbReference>
<name>A0A382ZU05_9ZZZZ</name>
<protein>
    <submittedName>
        <fullName evidence="1">Uncharacterized protein</fullName>
    </submittedName>
</protein>
<evidence type="ECO:0000313" key="1">
    <source>
        <dbReference type="EMBL" id="SVD98158.1"/>
    </source>
</evidence>
<sequence>MKYEALKAKYEAEIAIAKVELMEYF</sequence>
<proteinExistence type="predicted"/>
<dbReference type="AlphaFoldDB" id="A0A382ZU05"/>
<feature type="non-terminal residue" evidence="1">
    <location>
        <position position="1"/>
    </location>
</feature>
<accession>A0A382ZU05</accession>
<organism evidence="1">
    <name type="scientific">marine metagenome</name>
    <dbReference type="NCBI Taxonomy" id="408172"/>
    <lineage>
        <taxon>unclassified sequences</taxon>
        <taxon>metagenomes</taxon>
        <taxon>ecological metagenomes</taxon>
    </lineage>
</organism>
<feature type="non-terminal residue" evidence="1">
    <location>
        <position position="25"/>
    </location>
</feature>
<reference evidence="1" key="1">
    <citation type="submission" date="2018-05" db="EMBL/GenBank/DDBJ databases">
        <authorList>
            <person name="Lanie J.A."/>
            <person name="Ng W.-L."/>
            <person name="Kazmierczak K.M."/>
            <person name="Andrzejewski T.M."/>
            <person name="Davidsen T.M."/>
            <person name="Wayne K.J."/>
            <person name="Tettelin H."/>
            <person name="Glass J.I."/>
            <person name="Rusch D."/>
            <person name="Podicherti R."/>
            <person name="Tsui H.-C.T."/>
            <person name="Winkler M.E."/>
        </authorList>
    </citation>
    <scope>NUCLEOTIDE SEQUENCE</scope>
</reference>